<dbReference type="InterPro" id="IPR058530">
    <property type="entry name" value="Baseplate_J-like_C"/>
</dbReference>
<evidence type="ECO:0000313" key="5">
    <source>
        <dbReference type="EMBL" id="SPB16535.1"/>
    </source>
</evidence>
<dbReference type="PANTHER" id="PTHR37829">
    <property type="entry name" value="PHAGE-LIKE ELEMENT PBSX PROTEIN XKDT"/>
    <property type="match status" value="1"/>
</dbReference>
<sequence>MFNRPALTDIVARTRGDLLTRLSQDELLRRSDSEVLSRVLAGASHEIHGYLDWIARQVIYDTADKEILIRWASIWGVTQKPAAAASGNVLVTGTVGTLIPIDTLMKRADGEEFTVTTDTTLGASATAVPVAAVEAGAAGNTVAATALTLLNPIAGVQSVVTVDSGALTNGSDIESVTSLRSRFLARIQQPPAGGSSADYERWALEVPGVTRAWVYPKEMGAGTVTVRFVRDNDASIIPDSMEVQAVQNYIDDSSRRPVTADVYVVAPVAVPLNFTIQLTPATATVKAAVEAELRDLLLREAAPGVTRLISHIREAISTAAGEMDSVLVFPTTNQVYTTGQMPVFGSITWA</sequence>
<dbReference type="InterPro" id="IPR052399">
    <property type="entry name" value="Phage_Baseplate_Assmbl_Protein"/>
</dbReference>
<evidence type="ECO:0000259" key="3">
    <source>
        <dbReference type="Pfam" id="PF26078"/>
    </source>
</evidence>
<dbReference type="AlphaFoldDB" id="A0A2U3I8J7"/>
<comment type="similarity">
    <text evidence="1">Belongs to the Mu gp47/PBSX XkdT family.</text>
</comment>
<dbReference type="Proteomes" id="UP000238169">
    <property type="component" value="Unassembled WGS sequence"/>
</dbReference>
<reference evidence="6" key="1">
    <citation type="submission" date="2018-01" db="EMBL/GenBank/DDBJ databases">
        <authorList>
            <person name="Peeters C."/>
        </authorList>
    </citation>
    <scope>NUCLEOTIDE SEQUENCE [LARGE SCALE GENOMIC DNA]</scope>
</reference>
<dbReference type="Pfam" id="PF04865">
    <property type="entry name" value="Baseplate_J"/>
    <property type="match status" value="1"/>
</dbReference>
<dbReference type="PANTHER" id="PTHR37829:SF3">
    <property type="entry name" value="PROTEIN JAYE-RELATED"/>
    <property type="match status" value="1"/>
</dbReference>
<dbReference type="Pfam" id="PF26079">
    <property type="entry name" value="Baseplate_J_C"/>
    <property type="match status" value="1"/>
</dbReference>
<name>A0A2U3I8J7_9BURK</name>
<feature type="domain" description="Baseplate protein J-like barrel" evidence="2">
    <location>
        <begin position="89"/>
        <end position="163"/>
    </location>
</feature>
<evidence type="ECO:0000259" key="4">
    <source>
        <dbReference type="Pfam" id="PF26079"/>
    </source>
</evidence>
<organism evidence="5 6">
    <name type="scientific">Caballeronia novacaledonica</name>
    <dbReference type="NCBI Taxonomy" id="1544861"/>
    <lineage>
        <taxon>Bacteria</taxon>
        <taxon>Pseudomonadati</taxon>
        <taxon>Pseudomonadota</taxon>
        <taxon>Betaproteobacteria</taxon>
        <taxon>Burkholderiales</taxon>
        <taxon>Burkholderiaceae</taxon>
        <taxon>Caballeronia</taxon>
    </lineage>
</organism>
<dbReference type="OrthoDB" id="7565172at2"/>
<accession>A0A2U3I8J7</accession>
<gene>
    <name evidence="5" type="ORF">NOV72_03734</name>
</gene>
<feature type="domain" description="Baseplate J-like central" evidence="3">
    <location>
        <begin position="191"/>
        <end position="266"/>
    </location>
</feature>
<feature type="domain" description="Baseplate J-like C-terminal" evidence="4">
    <location>
        <begin position="273"/>
        <end position="349"/>
    </location>
</feature>
<protein>
    <submittedName>
        <fullName evidence="5">MuW-like tail protein</fullName>
    </submittedName>
</protein>
<dbReference type="InterPro" id="IPR058531">
    <property type="entry name" value="Baseplate_J_M"/>
</dbReference>
<evidence type="ECO:0000256" key="1">
    <source>
        <dbReference type="ARBA" id="ARBA00038087"/>
    </source>
</evidence>
<dbReference type="Pfam" id="PF26078">
    <property type="entry name" value="Baseplate_J_M"/>
    <property type="match status" value="1"/>
</dbReference>
<dbReference type="InterPro" id="IPR006949">
    <property type="entry name" value="Barrel_Baseplate_J-like"/>
</dbReference>
<evidence type="ECO:0000259" key="2">
    <source>
        <dbReference type="Pfam" id="PF04865"/>
    </source>
</evidence>
<evidence type="ECO:0000313" key="6">
    <source>
        <dbReference type="Proteomes" id="UP000238169"/>
    </source>
</evidence>
<dbReference type="EMBL" id="OGTP01000013">
    <property type="protein sequence ID" value="SPB16535.1"/>
    <property type="molecule type" value="Genomic_DNA"/>
</dbReference>
<keyword evidence="6" id="KW-1185">Reference proteome</keyword>
<proteinExistence type="inferred from homology"/>
<dbReference type="RefSeq" id="WP_106856102.1">
    <property type="nucleotide sequence ID" value="NZ_OGTP01000013.1"/>
</dbReference>